<protein>
    <submittedName>
        <fullName evidence="1">Diaminopimelate decarboxylase 1</fullName>
    </submittedName>
</protein>
<proteinExistence type="predicted"/>
<dbReference type="OrthoDB" id="10634036at2759"/>
<sequence>MEGEEGEELSIQSWPSVSNLTNISFTRSPTLPTFFFLDMVLAAQEGVLINIDREFDLENIVSAARIAGKILLGAGLVVHDAGAYYMKYWVWNCYKKQSLRLNTNINARFQKLISKSFYNVFTFKKMGLWPRSGMQRLLKTTCDSLRVFDCERLVVP</sequence>
<dbReference type="Proteomes" id="UP000327157">
    <property type="component" value="Chromosome 11"/>
</dbReference>
<comment type="caution">
    <text evidence="1">The sequence shown here is derived from an EMBL/GenBank/DDBJ whole genome shotgun (WGS) entry which is preliminary data.</text>
</comment>
<organism evidence="1 2">
    <name type="scientific">Pyrus ussuriensis x Pyrus communis</name>
    <dbReference type="NCBI Taxonomy" id="2448454"/>
    <lineage>
        <taxon>Eukaryota</taxon>
        <taxon>Viridiplantae</taxon>
        <taxon>Streptophyta</taxon>
        <taxon>Embryophyta</taxon>
        <taxon>Tracheophyta</taxon>
        <taxon>Spermatophyta</taxon>
        <taxon>Magnoliopsida</taxon>
        <taxon>eudicotyledons</taxon>
        <taxon>Gunneridae</taxon>
        <taxon>Pentapetalae</taxon>
        <taxon>rosids</taxon>
        <taxon>fabids</taxon>
        <taxon>Rosales</taxon>
        <taxon>Rosaceae</taxon>
        <taxon>Amygdaloideae</taxon>
        <taxon>Maleae</taxon>
        <taxon>Pyrus</taxon>
    </lineage>
</organism>
<reference evidence="1 2" key="3">
    <citation type="submission" date="2019-11" db="EMBL/GenBank/DDBJ databases">
        <title>A de novo genome assembly of a pear dwarfing rootstock.</title>
        <authorList>
            <person name="Wang F."/>
            <person name="Wang J."/>
            <person name="Li S."/>
            <person name="Zhang Y."/>
            <person name="Fang M."/>
            <person name="Ma L."/>
            <person name="Zhao Y."/>
            <person name="Jiang S."/>
        </authorList>
    </citation>
    <scope>NUCLEOTIDE SEQUENCE [LARGE SCALE GENOMIC DNA]</scope>
    <source>
        <strain evidence="1">S2</strain>
        <tissue evidence="1">Leaf</tissue>
    </source>
</reference>
<evidence type="ECO:0000313" key="1">
    <source>
        <dbReference type="EMBL" id="KAB2606133.1"/>
    </source>
</evidence>
<name>A0A5N5FSX7_9ROSA</name>
<accession>A0A5N5FSX7</accession>
<evidence type="ECO:0000313" key="2">
    <source>
        <dbReference type="Proteomes" id="UP000327157"/>
    </source>
</evidence>
<gene>
    <name evidence="1" type="ORF">D8674_005850</name>
</gene>
<reference evidence="1 2" key="1">
    <citation type="submission" date="2019-09" db="EMBL/GenBank/DDBJ databases">
        <authorList>
            <person name="Ou C."/>
        </authorList>
    </citation>
    <scope>NUCLEOTIDE SEQUENCE [LARGE SCALE GENOMIC DNA]</scope>
    <source>
        <strain evidence="1">S2</strain>
        <tissue evidence="1">Leaf</tissue>
    </source>
</reference>
<keyword evidence="2" id="KW-1185">Reference proteome</keyword>
<dbReference type="EMBL" id="SMOL01000559">
    <property type="protein sequence ID" value="KAB2606133.1"/>
    <property type="molecule type" value="Genomic_DNA"/>
</dbReference>
<dbReference type="AlphaFoldDB" id="A0A5N5FSX7"/>
<reference evidence="2" key="2">
    <citation type="submission" date="2019-10" db="EMBL/GenBank/DDBJ databases">
        <title>A de novo genome assembly of a pear dwarfing rootstock.</title>
        <authorList>
            <person name="Wang F."/>
            <person name="Wang J."/>
            <person name="Li S."/>
            <person name="Zhang Y."/>
            <person name="Fang M."/>
            <person name="Ma L."/>
            <person name="Zhao Y."/>
            <person name="Jiang S."/>
        </authorList>
    </citation>
    <scope>NUCLEOTIDE SEQUENCE [LARGE SCALE GENOMIC DNA]</scope>
</reference>